<dbReference type="GO" id="GO:0015628">
    <property type="term" value="P:protein secretion by the type II secretion system"/>
    <property type="evidence" value="ECO:0007669"/>
    <property type="project" value="TreeGrafter"/>
</dbReference>
<evidence type="ECO:0000256" key="1">
    <source>
        <dbReference type="SAM" id="MobiDB-lite"/>
    </source>
</evidence>
<dbReference type="EMBL" id="CP157940">
    <property type="protein sequence ID" value="XBS54346.1"/>
    <property type="molecule type" value="Genomic_DNA"/>
</dbReference>
<accession>A0AAU7PS23</accession>
<proteinExistence type="predicted"/>
<protein>
    <submittedName>
        <fullName evidence="3">Helix-hairpin-helix domain-containing protein</fullName>
    </submittedName>
</protein>
<dbReference type="SMART" id="SM00278">
    <property type="entry name" value="HhH1"/>
    <property type="match status" value="2"/>
</dbReference>
<dbReference type="NCBIfam" id="TIGR00426">
    <property type="entry name" value="competence protein ComEA helix-hairpin-helix repeat region"/>
    <property type="match status" value="1"/>
</dbReference>
<dbReference type="GO" id="GO:0006281">
    <property type="term" value="P:DNA repair"/>
    <property type="evidence" value="ECO:0007669"/>
    <property type="project" value="InterPro"/>
</dbReference>
<name>A0AAU7PS23_9FIRM</name>
<dbReference type="InterPro" id="IPR019554">
    <property type="entry name" value="Soluble_ligand-bd"/>
</dbReference>
<dbReference type="PANTHER" id="PTHR21180:SF32">
    <property type="entry name" value="ENDONUCLEASE_EXONUCLEASE_PHOSPHATASE FAMILY DOMAIN-CONTAINING PROTEIN 1"/>
    <property type="match status" value="1"/>
</dbReference>
<dbReference type="GO" id="GO:0003677">
    <property type="term" value="F:DNA binding"/>
    <property type="evidence" value="ECO:0007669"/>
    <property type="project" value="InterPro"/>
</dbReference>
<dbReference type="GO" id="GO:0015627">
    <property type="term" value="C:type II protein secretion system complex"/>
    <property type="evidence" value="ECO:0007669"/>
    <property type="project" value="TreeGrafter"/>
</dbReference>
<dbReference type="InterPro" id="IPR010994">
    <property type="entry name" value="RuvA_2-like"/>
</dbReference>
<feature type="region of interest" description="Disordered" evidence="1">
    <location>
        <begin position="56"/>
        <end position="81"/>
    </location>
</feature>
<feature type="domain" description="Helix-hairpin-helix DNA-binding motif class 1" evidence="2">
    <location>
        <begin position="229"/>
        <end position="248"/>
    </location>
</feature>
<sequence length="251" mass="26297">MKYPKVKIALMALCVLGAGVCYGLNRSQEARRPGISLSEASAYDSGEMVTGIEAAGDGRSGDDGLAGTGIQEPGGVKPVSGGTGRLAIEAAEGSIGSAGEETVLPFYVHICGEVVSPGVYELKEGSRVFQAIEKAGGVTDRAAAEYLNMAEQVKDGMKIVVPGKEEVEAAKARGEISLQAEASSSVQKNKVNLNTATKEELMTLRGVGEAKANDILKYRESHGGFQKIEDIMKISGIKDAAFQKIKDDITV</sequence>
<dbReference type="Gene3D" id="3.10.560.10">
    <property type="entry name" value="Outer membrane lipoprotein wza domain like"/>
    <property type="match status" value="1"/>
</dbReference>
<evidence type="ECO:0000313" key="3">
    <source>
        <dbReference type="EMBL" id="XBS54346.1"/>
    </source>
</evidence>
<dbReference type="Gene3D" id="1.10.150.310">
    <property type="entry name" value="Tex RuvX-like domain-like"/>
    <property type="match status" value="1"/>
</dbReference>
<dbReference type="Pfam" id="PF12836">
    <property type="entry name" value="HHH_3"/>
    <property type="match status" value="1"/>
</dbReference>
<dbReference type="InterPro" id="IPR004509">
    <property type="entry name" value="Competence_ComEA_HhH"/>
</dbReference>
<organism evidence="3">
    <name type="scientific">Lacrimispora sp. BS-2</name>
    <dbReference type="NCBI Taxonomy" id="3151850"/>
    <lineage>
        <taxon>Bacteria</taxon>
        <taxon>Bacillati</taxon>
        <taxon>Bacillota</taxon>
        <taxon>Clostridia</taxon>
        <taxon>Lachnospirales</taxon>
        <taxon>Lachnospiraceae</taxon>
        <taxon>Lacrimispora</taxon>
    </lineage>
</organism>
<feature type="domain" description="Helix-hairpin-helix DNA-binding motif class 1" evidence="2">
    <location>
        <begin position="199"/>
        <end position="218"/>
    </location>
</feature>
<dbReference type="RefSeq" id="WP_349946944.1">
    <property type="nucleotide sequence ID" value="NZ_CP157940.1"/>
</dbReference>
<dbReference type="PANTHER" id="PTHR21180">
    <property type="entry name" value="ENDONUCLEASE/EXONUCLEASE/PHOSPHATASE FAMILY DOMAIN-CONTAINING PROTEIN 1"/>
    <property type="match status" value="1"/>
</dbReference>
<dbReference type="InterPro" id="IPR051675">
    <property type="entry name" value="Endo/Exo/Phosphatase_dom_1"/>
</dbReference>
<dbReference type="InterPro" id="IPR003583">
    <property type="entry name" value="Hlx-hairpin-Hlx_DNA-bd_motif"/>
</dbReference>
<dbReference type="Pfam" id="PF10531">
    <property type="entry name" value="SLBB"/>
    <property type="match status" value="1"/>
</dbReference>
<evidence type="ECO:0000259" key="2">
    <source>
        <dbReference type="SMART" id="SM00278"/>
    </source>
</evidence>
<dbReference type="SUPFAM" id="SSF47781">
    <property type="entry name" value="RuvA domain 2-like"/>
    <property type="match status" value="1"/>
</dbReference>
<reference evidence="3" key="1">
    <citation type="submission" date="2024-06" db="EMBL/GenBank/DDBJ databases">
        <title>Lacrimispora cavernae sp. nov., a novel anaerobe isolated from bat guano pile inside a cave.</title>
        <authorList>
            <person name="Miller S.L."/>
            <person name="Lu N."/>
            <person name="King J."/>
            <person name="Sankaranarayanan K."/>
            <person name="Lawson P.A."/>
        </authorList>
    </citation>
    <scope>NUCLEOTIDE SEQUENCE</scope>
    <source>
        <strain evidence="3">BS-2</strain>
    </source>
</reference>
<dbReference type="AlphaFoldDB" id="A0AAU7PS23"/>
<gene>
    <name evidence="3" type="ORF">ABFV83_00750</name>
</gene>